<evidence type="ECO:0000256" key="10">
    <source>
        <dbReference type="PIRNR" id="PIRNR000094"/>
    </source>
</evidence>
<comment type="catalytic activity">
    <reaction evidence="9 10">
        <text>a 2,3-saturated acyl-[ACP] + NAD(+) = a (2E)-enoyl-[ACP] + NADH + H(+)</text>
        <dbReference type="Rhea" id="RHEA:10240"/>
        <dbReference type="Rhea" id="RHEA-COMP:9925"/>
        <dbReference type="Rhea" id="RHEA-COMP:9926"/>
        <dbReference type="ChEBI" id="CHEBI:15378"/>
        <dbReference type="ChEBI" id="CHEBI:57540"/>
        <dbReference type="ChEBI" id="CHEBI:57945"/>
        <dbReference type="ChEBI" id="CHEBI:78784"/>
        <dbReference type="ChEBI" id="CHEBI:78785"/>
        <dbReference type="EC" id="1.3.1.9"/>
    </reaction>
</comment>
<proteinExistence type="inferred from homology"/>
<comment type="caution">
    <text evidence="12">The sequence shown here is derived from an EMBL/GenBank/DDBJ whole genome shotgun (WGS) entry which is preliminary data.</text>
</comment>
<dbReference type="EMBL" id="JAMOIM010000002">
    <property type="protein sequence ID" value="MCW6507418.1"/>
    <property type="molecule type" value="Genomic_DNA"/>
</dbReference>
<dbReference type="PANTHER" id="PTHR43159">
    <property type="entry name" value="ENOYL-[ACYL-CARRIER-PROTEIN] REDUCTASE"/>
    <property type="match status" value="1"/>
</dbReference>
<dbReference type="GO" id="GO:0004318">
    <property type="term" value="F:enoyl-[acyl-carrier-protein] reductase (NADH) activity"/>
    <property type="evidence" value="ECO:0007669"/>
    <property type="project" value="UniProtKB-EC"/>
</dbReference>
<evidence type="ECO:0000256" key="3">
    <source>
        <dbReference type="ARBA" id="ARBA00022516"/>
    </source>
</evidence>
<keyword evidence="5 10" id="KW-0560">Oxidoreductase</keyword>
<feature type="binding site" evidence="11">
    <location>
        <position position="19"/>
    </location>
    <ligand>
        <name>NAD(+)</name>
        <dbReference type="ChEBI" id="CHEBI:57540"/>
    </ligand>
</feature>
<feature type="binding site" evidence="11">
    <location>
        <begin position="25"/>
        <end position="26"/>
    </location>
    <ligand>
        <name>NAD(+)</name>
        <dbReference type="ChEBI" id="CHEBI:57540"/>
    </ligand>
</feature>
<keyword evidence="3 10" id="KW-0444">Lipid biosynthesis</keyword>
<keyword evidence="13" id="KW-1185">Reference proteome</keyword>
<feature type="binding site" evidence="11">
    <location>
        <begin position="70"/>
        <end position="71"/>
    </location>
    <ligand>
        <name>NAD(+)</name>
        <dbReference type="ChEBI" id="CHEBI:57540"/>
    </ligand>
</feature>
<reference evidence="12" key="1">
    <citation type="submission" date="2022-05" db="EMBL/GenBank/DDBJ databases">
        <authorList>
            <person name="Pankratov T."/>
        </authorList>
    </citation>
    <scope>NUCLEOTIDE SEQUENCE</scope>
    <source>
        <strain evidence="12">BP6-180914</strain>
    </source>
</reference>
<dbReference type="PRINTS" id="PR00081">
    <property type="entry name" value="GDHRDH"/>
</dbReference>
<sequence length="279" mass="29437">MSDIHRSGLMAGKRGIVMGVANDHSIAWGIAKALGSEGAELAFTYQGAALGKRVKPLAESLGSRLVFPCDVEDVETVDAAFAAVKQEWGGIDFLVHGIAYSDRTELKGRYADTTRANFIKTMVISAFSFTEVSKRAAALMPKGGSLLTLTFGGSSRVTPNYNVMGVAKSALEASVRYLAADLGPDAIRVNAISAGPIRTLAGAGISDARFMFNYTKAHSPLRRTVTIDDVGGSALYLLSDLSSGVTGEIHFVDAGYNFIGMPRSENLQSGESTRADGSD</sequence>
<feature type="binding site" evidence="11">
    <location>
        <position position="98"/>
    </location>
    <ligand>
        <name>NAD(+)</name>
        <dbReference type="ChEBI" id="CHEBI:57540"/>
    </ligand>
</feature>
<comment type="similarity">
    <text evidence="2 10">Belongs to the short-chain dehydrogenases/reductases (SDR) family. FabI subfamily.</text>
</comment>
<protein>
    <recommendedName>
        <fullName evidence="10">Enoyl-[acyl-carrier-protein] reductase [NADH]</fullName>
        <ecNumber evidence="10">1.3.1.9</ecNumber>
    </recommendedName>
</protein>
<gene>
    <name evidence="12" type="primary">fabI</name>
    <name evidence="12" type="ORF">M8523_05210</name>
</gene>
<dbReference type="Proteomes" id="UP001165667">
    <property type="component" value="Unassembled WGS sequence"/>
</dbReference>
<evidence type="ECO:0000256" key="5">
    <source>
        <dbReference type="ARBA" id="ARBA00023002"/>
    </source>
</evidence>
<dbReference type="FunFam" id="3.40.50.720:FF:000054">
    <property type="entry name" value="Enoyl-[acyl-carrier-protein] reductase [NADH]"/>
    <property type="match status" value="1"/>
</dbReference>
<dbReference type="SUPFAM" id="SSF51735">
    <property type="entry name" value="NAD(P)-binding Rossmann-fold domains"/>
    <property type="match status" value="1"/>
</dbReference>
<dbReference type="Gene3D" id="3.40.50.720">
    <property type="entry name" value="NAD(P)-binding Rossmann-like Domain"/>
    <property type="match status" value="1"/>
</dbReference>
<evidence type="ECO:0000256" key="7">
    <source>
        <dbReference type="ARBA" id="ARBA00023098"/>
    </source>
</evidence>
<dbReference type="CDD" id="cd05372">
    <property type="entry name" value="ENR_SDR"/>
    <property type="match status" value="1"/>
</dbReference>
<feature type="binding site" evidence="11">
    <location>
        <position position="168"/>
    </location>
    <ligand>
        <name>NAD(+)</name>
        <dbReference type="ChEBI" id="CHEBI:57540"/>
    </ligand>
</feature>
<keyword evidence="4" id="KW-0276">Fatty acid metabolism</keyword>
<name>A0AA41YYX5_9HYPH</name>
<dbReference type="FunFam" id="1.10.8.400:FF:000001">
    <property type="entry name" value="Enoyl-[acyl-carrier-protein] reductase [NADH]"/>
    <property type="match status" value="1"/>
</dbReference>
<keyword evidence="6 10" id="KW-0520">NAD</keyword>
<dbReference type="PANTHER" id="PTHR43159:SF2">
    <property type="entry name" value="ENOYL-[ACYL-CARRIER-PROTEIN] REDUCTASE [NADH], CHLOROPLASTIC"/>
    <property type="match status" value="1"/>
</dbReference>
<dbReference type="InterPro" id="IPR002347">
    <property type="entry name" value="SDR_fam"/>
</dbReference>
<dbReference type="RefSeq" id="WP_282583764.1">
    <property type="nucleotide sequence ID" value="NZ_JAMOIM010000002.1"/>
</dbReference>
<keyword evidence="8 10" id="KW-0275">Fatty acid biosynthesis</keyword>
<evidence type="ECO:0000256" key="11">
    <source>
        <dbReference type="PIRSR" id="PIRSR000094-3"/>
    </source>
</evidence>
<dbReference type="NCBIfam" id="NF005078">
    <property type="entry name" value="PRK06505.1"/>
    <property type="match status" value="1"/>
</dbReference>
<dbReference type="Pfam" id="PF13561">
    <property type="entry name" value="adh_short_C2"/>
    <property type="match status" value="1"/>
</dbReference>
<evidence type="ECO:0000256" key="2">
    <source>
        <dbReference type="ARBA" id="ARBA00009233"/>
    </source>
</evidence>
<dbReference type="AlphaFoldDB" id="A0AA41YYX5"/>
<evidence type="ECO:0000313" key="13">
    <source>
        <dbReference type="Proteomes" id="UP001165667"/>
    </source>
</evidence>
<evidence type="ECO:0000256" key="4">
    <source>
        <dbReference type="ARBA" id="ARBA00022832"/>
    </source>
</evidence>
<dbReference type="InterPro" id="IPR014358">
    <property type="entry name" value="Enoyl-ACP_Rdtase_NADH"/>
</dbReference>
<feature type="binding site" evidence="11">
    <location>
        <position position="46"/>
    </location>
    <ligand>
        <name>NAD(+)</name>
        <dbReference type="ChEBI" id="CHEBI:57540"/>
    </ligand>
</feature>
<feature type="binding site" evidence="11">
    <location>
        <begin position="197"/>
        <end position="201"/>
    </location>
    <ligand>
        <name>NAD(+)</name>
        <dbReference type="ChEBI" id="CHEBI:57540"/>
    </ligand>
</feature>
<evidence type="ECO:0000313" key="12">
    <source>
        <dbReference type="EMBL" id="MCW6507418.1"/>
    </source>
</evidence>
<dbReference type="EC" id="1.3.1.9" evidence="10"/>
<dbReference type="PIRSF" id="PIRSF000094">
    <property type="entry name" value="Enoyl-ACP_rdct"/>
    <property type="match status" value="1"/>
</dbReference>
<dbReference type="InterPro" id="IPR036291">
    <property type="entry name" value="NAD(P)-bd_dom_sf"/>
</dbReference>
<keyword evidence="7" id="KW-0443">Lipid metabolism</keyword>
<accession>A0AA41YYX5</accession>
<comment type="pathway">
    <text evidence="1">Lipid metabolism; fatty acid biosynthesis.</text>
</comment>
<dbReference type="GO" id="GO:0006633">
    <property type="term" value="P:fatty acid biosynthetic process"/>
    <property type="evidence" value="ECO:0007669"/>
    <property type="project" value="UniProtKB-KW"/>
</dbReference>
<evidence type="ECO:0000256" key="9">
    <source>
        <dbReference type="ARBA" id="ARBA00048572"/>
    </source>
</evidence>
<evidence type="ECO:0000256" key="1">
    <source>
        <dbReference type="ARBA" id="ARBA00005194"/>
    </source>
</evidence>
<organism evidence="12 13">
    <name type="scientific">Lichenifustis flavocetrariae</name>
    <dbReference type="NCBI Taxonomy" id="2949735"/>
    <lineage>
        <taxon>Bacteria</taxon>
        <taxon>Pseudomonadati</taxon>
        <taxon>Pseudomonadota</taxon>
        <taxon>Alphaproteobacteria</taxon>
        <taxon>Hyphomicrobiales</taxon>
        <taxon>Lichenihabitantaceae</taxon>
        <taxon>Lichenifustis</taxon>
    </lineage>
</organism>
<evidence type="ECO:0000256" key="6">
    <source>
        <dbReference type="ARBA" id="ARBA00023027"/>
    </source>
</evidence>
<evidence type="ECO:0000256" key="8">
    <source>
        <dbReference type="ARBA" id="ARBA00023160"/>
    </source>
</evidence>
<dbReference type="Gene3D" id="1.10.8.400">
    <property type="entry name" value="Enoyl acyl carrier protein reductase"/>
    <property type="match status" value="1"/>
</dbReference>